<dbReference type="HOGENOM" id="CLU_1494123_0_0_10"/>
<organism evidence="1 2">
    <name type="scientific">Fluviicola taffensis (strain DSM 16823 / NCIMB 13979 / RW262)</name>
    <dbReference type="NCBI Taxonomy" id="755732"/>
    <lineage>
        <taxon>Bacteria</taxon>
        <taxon>Pseudomonadati</taxon>
        <taxon>Bacteroidota</taxon>
        <taxon>Flavobacteriia</taxon>
        <taxon>Flavobacteriales</taxon>
        <taxon>Crocinitomicaceae</taxon>
        <taxon>Fluviicola</taxon>
    </lineage>
</organism>
<evidence type="ECO:0000313" key="2">
    <source>
        <dbReference type="Proteomes" id="UP000007463"/>
    </source>
</evidence>
<name>F2IAD4_FLUTR</name>
<keyword evidence="2" id="KW-1185">Reference proteome</keyword>
<accession>F2IAD4</accession>
<reference evidence="1 2" key="1">
    <citation type="journal article" date="2011" name="Stand. Genomic Sci.">
        <title>Complete genome sequence of the gliding freshwater bacterium Fluviicola taffensis type strain (RW262).</title>
        <authorList>
            <person name="Woyke T."/>
            <person name="Chertkov O."/>
            <person name="Lapidus A."/>
            <person name="Nolan M."/>
            <person name="Lucas S."/>
            <person name="Del Rio T.G."/>
            <person name="Tice H."/>
            <person name="Cheng J.F."/>
            <person name="Tapia R."/>
            <person name="Han C."/>
            <person name="Goodwin L."/>
            <person name="Pitluck S."/>
            <person name="Liolios K."/>
            <person name="Pagani I."/>
            <person name="Ivanova N."/>
            <person name="Huntemann M."/>
            <person name="Mavromatis K."/>
            <person name="Mikhailova N."/>
            <person name="Pati A."/>
            <person name="Chen A."/>
            <person name="Palaniappan K."/>
            <person name="Land M."/>
            <person name="Hauser L."/>
            <person name="Brambilla E.M."/>
            <person name="Rohde M."/>
            <person name="Mwirichia R."/>
            <person name="Sikorski J."/>
            <person name="Tindall B.J."/>
            <person name="Goker M."/>
            <person name="Bristow J."/>
            <person name="Eisen J.A."/>
            <person name="Markowitz V."/>
            <person name="Hugenholtz P."/>
            <person name="Klenk H.P."/>
            <person name="Kyrpides N.C."/>
        </authorList>
    </citation>
    <scope>NUCLEOTIDE SEQUENCE [LARGE SCALE GENOMIC DNA]</scope>
    <source>
        <strain evidence="2">DSM 16823 / RW262 / RW262</strain>
    </source>
</reference>
<dbReference type="KEGG" id="fte:Fluta_0059"/>
<dbReference type="AlphaFoldDB" id="F2IAD4"/>
<protein>
    <submittedName>
        <fullName evidence="1">Uncharacterized protein</fullName>
    </submittedName>
</protein>
<reference evidence="2" key="2">
    <citation type="submission" date="2011-02" db="EMBL/GenBank/DDBJ databases">
        <title>The complete genome of Fluviicola taffensis DSM 16823.</title>
        <authorList>
            <consortium name="US DOE Joint Genome Institute (JGI-PGF)"/>
            <person name="Lucas S."/>
            <person name="Copeland A."/>
            <person name="Lapidus A."/>
            <person name="Bruce D."/>
            <person name="Goodwin L."/>
            <person name="Pitluck S."/>
            <person name="Kyrpides N."/>
            <person name="Mavromatis K."/>
            <person name="Ivanova N."/>
            <person name="Mikhailova N."/>
            <person name="Pagani I."/>
            <person name="Chertkov O."/>
            <person name="Detter J.C."/>
            <person name="Han C."/>
            <person name="Tapia R."/>
            <person name="Land M."/>
            <person name="Hauser L."/>
            <person name="Markowitz V."/>
            <person name="Cheng J.-F."/>
            <person name="Hugenholtz P."/>
            <person name="Woyke T."/>
            <person name="Wu D."/>
            <person name="Tindall B."/>
            <person name="Pomrenke H.G."/>
            <person name="Brambilla E."/>
            <person name="Klenk H.-P."/>
            <person name="Eisen J.A."/>
        </authorList>
    </citation>
    <scope>NUCLEOTIDE SEQUENCE [LARGE SCALE GENOMIC DNA]</scope>
    <source>
        <strain evidence="2">DSM 16823 / RW262 / RW262</strain>
    </source>
</reference>
<dbReference type="Proteomes" id="UP000007463">
    <property type="component" value="Chromosome"/>
</dbReference>
<dbReference type="EMBL" id="CP002542">
    <property type="protein sequence ID" value="AEA42069.1"/>
    <property type="molecule type" value="Genomic_DNA"/>
</dbReference>
<dbReference type="RefSeq" id="WP_013684843.1">
    <property type="nucleotide sequence ID" value="NC_015321.1"/>
</dbReference>
<sequence length="180" mass="20306" precursor="true">MMIYTKLSLTILVVVSFNGISNAQEPKIRSLNFGGELSYGYRIANELNLGVNMVTVPNLTKKTGCIYSLSYNGVTYFRNYSTHFGQRISFDIGYWRSEMKIGLLPHLGLFIESREAFNLCGGVSCGISILNFICLNYKYTFTKNQTTLPISNHALSVIVKLNFTTIDLAWYKIGPDGRKR</sequence>
<proteinExistence type="predicted"/>
<dbReference type="STRING" id="755732.Fluta_0059"/>
<evidence type="ECO:0000313" key="1">
    <source>
        <dbReference type="EMBL" id="AEA42069.1"/>
    </source>
</evidence>
<gene>
    <name evidence="1" type="ordered locus">Fluta_0059</name>
</gene>